<accession>A0A7C9HGP8</accession>
<protein>
    <recommendedName>
        <fullName evidence="5">FtsK domain-containing protein</fullName>
    </recommendedName>
</protein>
<evidence type="ECO:0000256" key="2">
    <source>
        <dbReference type="ARBA" id="ARBA00022840"/>
    </source>
</evidence>
<dbReference type="Gene3D" id="3.40.50.300">
    <property type="entry name" value="P-loop containing nucleotide triphosphate hydrolases"/>
    <property type="match status" value="2"/>
</dbReference>
<evidence type="ECO:0000256" key="1">
    <source>
        <dbReference type="ARBA" id="ARBA00022741"/>
    </source>
</evidence>
<dbReference type="OrthoDB" id="9807790at2"/>
<dbReference type="CDD" id="cd01127">
    <property type="entry name" value="TrwB_TraG_TraD_VirD4"/>
    <property type="match status" value="1"/>
</dbReference>
<gene>
    <name evidence="6" type="ORF">GLX25_05070</name>
</gene>
<organism evidence="6 7">
    <name type="scientific">Agromyces luteolus</name>
    <dbReference type="NCBI Taxonomy" id="88373"/>
    <lineage>
        <taxon>Bacteria</taxon>
        <taxon>Bacillati</taxon>
        <taxon>Actinomycetota</taxon>
        <taxon>Actinomycetes</taxon>
        <taxon>Micrococcales</taxon>
        <taxon>Microbacteriaceae</taxon>
        <taxon>Agromyces</taxon>
    </lineage>
</organism>
<keyword evidence="2 3" id="KW-0067">ATP-binding</keyword>
<dbReference type="Pfam" id="PF01580">
    <property type="entry name" value="FtsK_SpoIIIE"/>
    <property type="match status" value="1"/>
</dbReference>
<feature type="transmembrane region" description="Helical" evidence="4">
    <location>
        <begin position="52"/>
        <end position="70"/>
    </location>
</feature>
<dbReference type="GO" id="GO:0003677">
    <property type="term" value="F:DNA binding"/>
    <property type="evidence" value="ECO:0007669"/>
    <property type="project" value="InterPro"/>
</dbReference>
<evidence type="ECO:0000256" key="4">
    <source>
        <dbReference type="SAM" id="Phobius"/>
    </source>
</evidence>
<proteinExistence type="predicted"/>
<evidence type="ECO:0000256" key="3">
    <source>
        <dbReference type="PROSITE-ProRule" id="PRU00289"/>
    </source>
</evidence>
<dbReference type="InterPro" id="IPR027417">
    <property type="entry name" value="P-loop_NTPase"/>
</dbReference>
<keyword evidence="7" id="KW-1185">Reference proteome</keyword>
<dbReference type="InterPro" id="IPR050206">
    <property type="entry name" value="FtsK/SpoIIIE/SftA"/>
</dbReference>
<dbReference type="PANTHER" id="PTHR22683">
    <property type="entry name" value="SPORULATION PROTEIN RELATED"/>
    <property type="match status" value="1"/>
</dbReference>
<dbReference type="SUPFAM" id="SSF52540">
    <property type="entry name" value="P-loop containing nucleoside triphosphate hydrolases"/>
    <property type="match status" value="2"/>
</dbReference>
<dbReference type="Proteomes" id="UP000480122">
    <property type="component" value="Unassembled WGS sequence"/>
</dbReference>
<dbReference type="PROSITE" id="PS50901">
    <property type="entry name" value="FTSK"/>
    <property type="match status" value="1"/>
</dbReference>
<dbReference type="AlphaFoldDB" id="A0A7C9HGP8"/>
<keyword evidence="4" id="KW-1133">Transmembrane helix</keyword>
<evidence type="ECO:0000259" key="5">
    <source>
        <dbReference type="PROSITE" id="PS50901"/>
    </source>
</evidence>
<evidence type="ECO:0000313" key="7">
    <source>
        <dbReference type="Proteomes" id="UP000480122"/>
    </source>
</evidence>
<name>A0A7C9HGP8_9MICO</name>
<dbReference type="InterPro" id="IPR002543">
    <property type="entry name" value="FtsK_dom"/>
</dbReference>
<dbReference type="GO" id="GO:0005524">
    <property type="term" value="F:ATP binding"/>
    <property type="evidence" value="ECO:0007669"/>
    <property type="project" value="UniProtKB-UniRule"/>
</dbReference>
<feature type="domain" description="FtsK" evidence="5">
    <location>
        <begin position="366"/>
        <end position="550"/>
    </location>
</feature>
<reference evidence="6 7" key="1">
    <citation type="submission" date="2019-11" db="EMBL/GenBank/DDBJ databases">
        <title>Agromyces kandeliae sp. nov., isolated from mangrove soil.</title>
        <authorList>
            <person name="Wang R."/>
        </authorList>
    </citation>
    <scope>NUCLEOTIDE SEQUENCE [LARGE SCALE GENOMIC DNA]</scope>
    <source>
        <strain evidence="6 7">JCM 11431</strain>
    </source>
</reference>
<keyword evidence="4" id="KW-0472">Membrane</keyword>
<keyword evidence="1 3" id="KW-0547">Nucleotide-binding</keyword>
<dbReference type="EMBL" id="WODA01000007">
    <property type="protein sequence ID" value="MUN06487.1"/>
    <property type="molecule type" value="Genomic_DNA"/>
</dbReference>
<comment type="caution">
    <text evidence="6">The sequence shown here is derived from an EMBL/GenBank/DDBJ whole genome shotgun (WGS) entry which is preliminary data.</text>
</comment>
<keyword evidence="4" id="KW-0812">Transmembrane</keyword>
<sequence>MTDAATSLEALPALHVPPLPTEPARSPFPWLATAAPVAGAVAIWAITGSVVSLAFAALGPLVAIAAVLDARRTARRTRRRQLVHREGEFGRLRSEVARRHDLERVAAWRRSPPARALASHGAPAWSFPLPEAVVVGSGIVRSRLSIEGVRVEDPDAVRLAADAAVLADAPVCAPLAGGIGFVGEPALARASARAAIVQVAEATDPSRCRIVGPSTAWDWLVDLPHRSSTADAAVLRVVEAVAGAGVSDAAASARAEVGDRDGAVIAVAPDAASLPPGVRTVVEVMAPRSALLHVIGADSRALEPELLSQAEAGRATDRLARIAARAGIASGPAVLPDSIGLGGLLPAPDPTADRSSLSATIGVGADGPVAIDLVAGPHAIVAGTSGSGKSELLVAWIAAMAARYAPDRVAFLLVDFKGGAAFEPVRVLPHAVGLVTDLDEDEAARAVESIRAELRHRERVLAESGARSITELSGAVTLPRLVVVVDEFQAMMERFAELGAVVADVAARGRSLGVHLVLAAQRPNGVVREQVSANCGIRMSLRVLDRADGVAVLGVDGAERLDPSRPGRALVDPGDGRVVEFQSALAARAEIAGIAAAHAGSAPPRRPWLDPLPSSIGPDDVDAVLGADGAGGGAVDSTGSAALILGVADEPAAQRRIVATWTPAVDGALVVLGAQGSGRTALIEALAMQVARRHGTAAVLRVEGARSAVWDALATLRRRTTGQAGPDEEASAVRLVLVDDVELRFAGWPEEHRLAALEALGELIRASRAGGPAVALAAGRSAALGSAVRDGAAVHVLLRHASRGDLVHAGGDGRLHRGAAPPGAGQWRGHPAQFLRADRPTAPAPRVEAPPLRFDTARPVAVASARPGVDADAIGRIAPEVELIRLADGPDAARRARHAIDSGGGGVVIVGDADAWAADWGLAAAARSRADLVVHGSGPESRALVRDAGILPLLDVDRDQCWFTGVDRTTERAAWPVA</sequence>
<feature type="binding site" evidence="3">
    <location>
        <begin position="383"/>
        <end position="390"/>
    </location>
    <ligand>
        <name>ATP</name>
        <dbReference type="ChEBI" id="CHEBI:30616"/>
    </ligand>
</feature>
<evidence type="ECO:0000313" key="6">
    <source>
        <dbReference type="EMBL" id="MUN06487.1"/>
    </source>
</evidence>
<dbReference type="PANTHER" id="PTHR22683:SF1">
    <property type="entry name" value="TYPE VII SECRETION SYSTEM PROTEIN ESSC"/>
    <property type="match status" value="1"/>
</dbReference>
<dbReference type="RefSeq" id="WP_155841236.1">
    <property type="nucleotide sequence ID" value="NZ_BAAAIA010000007.1"/>
</dbReference>